<dbReference type="AlphaFoldDB" id="A0A6H1ZDC4"/>
<proteinExistence type="inferred from homology"/>
<protein>
    <submittedName>
        <fullName evidence="6">Putative methyltransferase</fullName>
    </submittedName>
</protein>
<dbReference type="GO" id="GO:0005737">
    <property type="term" value="C:cytoplasm"/>
    <property type="evidence" value="ECO:0007669"/>
    <property type="project" value="TreeGrafter"/>
</dbReference>
<dbReference type="EMBL" id="MT143999">
    <property type="protein sequence ID" value="QJA45916.1"/>
    <property type="molecule type" value="Genomic_DNA"/>
</dbReference>
<gene>
    <name evidence="6" type="ORF">TM448A00287_0038</name>
    <name evidence="7" type="ORF">TM448B00362_0038</name>
</gene>
<keyword evidence="2 6" id="KW-0489">Methyltransferase</keyword>
<name>A0A6H1ZDC4_9ZZZZ</name>
<evidence type="ECO:0000259" key="5">
    <source>
        <dbReference type="Pfam" id="PF01555"/>
    </source>
</evidence>
<keyword evidence="3 6" id="KW-0808">Transferase</keyword>
<dbReference type="GO" id="GO:0008170">
    <property type="term" value="F:N-methyltransferase activity"/>
    <property type="evidence" value="ECO:0007669"/>
    <property type="project" value="InterPro"/>
</dbReference>
<evidence type="ECO:0000256" key="4">
    <source>
        <dbReference type="SAM" id="Coils"/>
    </source>
</evidence>
<reference evidence="6" key="1">
    <citation type="submission" date="2020-03" db="EMBL/GenBank/DDBJ databases">
        <title>The deep terrestrial virosphere.</title>
        <authorList>
            <person name="Holmfeldt K."/>
            <person name="Nilsson E."/>
            <person name="Simone D."/>
            <person name="Lopez-Fernandez M."/>
            <person name="Wu X."/>
            <person name="de Brujin I."/>
            <person name="Lundin D."/>
            <person name="Andersson A."/>
            <person name="Bertilsson S."/>
            <person name="Dopson M."/>
        </authorList>
    </citation>
    <scope>NUCLEOTIDE SEQUENCE</scope>
    <source>
        <strain evidence="6">TM448A00287</strain>
        <strain evidence="7">TM448B00362</strain>
    </source>
</reference>
<dbReference type="PANTHER" id="PTHR13370">
    <property type="entry name" value="RNA METHYLASE-RELATED"/>
    <property type="match status" value="1"/>
</dbReference>
<evidence type="ECO:0000313" key="6">
    <source>
        <dbReference type="EMBL" id="QJA45916.1"/>
    </source>
</evidence>
<dbReference type="SUPFAM" id="SSF53335">
    <property type="entry name" value="S-adenosyl-L-methionine-dependent methyltransferases"/>
    <property type="match status" value="1"/>
</dbReference>
<evidence type="ECO:0000313" key="7">
    <source>
        <dbReference type="EMBL" id="QJH95292.1"/>
    </source>
</evidence>
<dbReference type="Gene3D" id="3.40.50.150">
    <property type="entry name" value="Vaccinia Virus protein VP39"/>
    <property type="match status" value="1"/>
</dbReference>
<accession>A0A6H1ZDC4</accession>
<evidence type="ECO:0000256" key="3">
    <source>
        <dbReference type="ARBA" id="ARBA00022679"/>
    </source>
</evidence>
<evidence type="ECO:0000256" key="2">
    <source>
        <dbReference type="ARBA" id="ARBA00022603"/>
    </source>
</evidence>
<feature type="domain" description="DNA methylase N-4/N-6" evidence="5">
    <location>
        <begin position="32"/>
        <end position="324"/>
    </location>
</feature>
<dbReference type="InterPro" id="IPR001091">
    <property type="entry name" value="RM_Methyltransferase"/>
</dbReference>
<dbReference type="InterPro" id="IPR002941">
    <property type="entry name" value="DNA_methylase_N4/N6"/>
</dbReference>
<dbReference type="InterPro" id="IPR002052">
    <property type="entry name" value="DNA_methylase_N6_adenine_CS"/>
</dbReference>
<dbReference type="Pfam" id="PF01555">
    <property type="entry name" value="N6_N4_Mtase"/>
    <property type="match status" value="1"/>
</dbReference>
<dbReference type="GO" id="GO:0003677">
    <property type="term" value="F:DNA binding"/>
    <property type="evidence" value="ECO:0007669"/>
    <property type="project" value="InterPro"/>
</dbReference>
<comment type="similarity">
    <text evidence="1">Belongs to the N(4)/N(6)-methyltransferase family.</text>
</comment>
<dbReference type="GO" id="GO:0032259">
    <property type="term" value="P:methylation"/>
    <property type="evidence" value="ECO:0007669"/>
    <property type="project" value="UniProtKB-KW"/>
</dbReference>
<dbReference type="EMBL" id="MT144616">
    <property type="protein sequence ID" value="QJH95292.1"/>
    <property type="molecule type" value="Genomic_DNA"/>
</dbReference>
<feature type="coiled-coil region" evidence="4">
    <location>
        <begin position="217"/>
        <end position="244"/>
    </location>
</feature>
<dbReference type="PROSITE" id="PS00092">
    <property type="entry name" value="N6_MTASE"/>
    <property type="match status" value="1"/>
</dbReference>
<keyword evidence="4" id="KW-0175">Coiled coil</keyword>
<sequence>MIKPYWQDEKNGLTIYNADCLDVMREMEDKSVDLVLTDPPYNIGKAEWDKINNYINWCGKWFLKCQGVLKDNGSFYFFHNDIPQIAQLIEYLKNNTMFVFKQFIVWNKKFKGCGNEGFLQGYNEVEMLRNYQKMAEYCLFYTFQDKTGLTTVKLDMNNFSTLRQYFKDYQKALGITKKKIMEIIGQQADHCFRWGSSQWDMPTKKTYEDISNIPLKYEFVRREYEDLRREYEDLRREYEDLRYTFNNQKTHHSVWNYEIVDKVGHITPKPQLLLGNIIKHSSNKGDIVLDPFLGSGTTLVACKELGRKGIGIEISEKYCEIAVKRIKNTQTSMF</sequence>
<evidence type="ECO:0000256" key="1">
    <source>
        <dbReference type="ARBA" id="ARBA00006594"/>
    </source>
</evidence>
<dbReference type="PANTHER" id="PTHR13370:SF3">
    <property type="entry name" value="TRNA (GUANINE(10)-N2)-METHYLTRANSFERASE HOMOLOG"/>
    <property type="match status" value="1"/>
</dbReference>
<dbReference type="InterPro" id="IPR029063">
    <property type="entry name" value="SAM-dependent_MTases_sf"/>
</dbReference>
<dbReference type="PRINTS" id="PR00508">
    <property type="entry name" value="S21N4MTFRASE"/>
</dbReference>
<organism evidence="6">
    <name type="scientific">viral metagenome</name>
    <dbReference type="NCBI Taxonomy" id="1070528"/>
    <lineage>
        <taxon>unclassified sequences</taxon>
        <taxon>metagenomes</taxon>
        <taxon>organismal metagenomes</taxon>
    </lineage>
</organism>